<evidence type="ECO:0000256" key="11">
    <source>
        <dbReference type="ARBA" id="ARBA00023204"/>
    </source>
</evidence>
<keyword evidence="1" id="KW-0004">4Fe-4S</keyword>
<sequence length="791" mass="90429">MTKPQRIGIRELIEFTLKSGDLTSQTSSNHTALEGARIHRRLQKKAGPDYQKEIYLAYETKLDEQDFKIDGRADGVIIDPDTHEILVDEIKTSEPDFADLTQDALTRYWGQAKFYAWILAEQEKVDHVTVQLTYFQTTTEIITQKQQLCTHEELSAFVQKVLKEYEFWLHLRSEWQSKRNEAATKVTFPYADFREGQRQFAGIVYKTISAHKILLTEAPTGTGKTIATLFPTIKAFADQQVQRVFYLTAKTSTRMVAEAALTDLRNCGARLKSVTITAKDKISFPIPEGYAAGHSPYTDGYYDRNKDALKDLFEHEDQWNRATIETYAKKWTIDPFEFSLDASLFADVIIGDYNYLFDPQVYLQRFFANPQPGNVFLIDEAHNLVSRSREMYSAELTEAPLKQIERQIRGQKTAAIAELRKALKPIKNSFKILPEMLPEPNLEEQVIAEPDEDFITGFYLGLEALGTWIAKNDGTPVHEAVLDYFFSFNSFLKIYDFYGDNYRTIIKTNPTLTISLRCLDPSKFLQDCLHKGDATVLFSATLTPLTYYQETLAANDENSLLYRMTSPFPPQNQHLLITNYIQTTYAQRANNLPKIVQALEAMITGKMGNYLIFLPSYAYLSEVATAFAQKYPTTKIIQQESTNNEESRQEFLANFQTHPQETLVGFAVLGGAFAEGIDLKSDRLIGVAIISVGLPGLSLENNLLRDYYQEKNHQGFEYAYQLPGFNNVLQAGGRLIRDVADRGVILLIDQRFASRRYQRLFPPHWQLQHQVRNADELKDSLSLFWNAIDSD</sequence>
<keyword evidence="16" id="KW-1185">Reference proteome</keyword>
<evidence type="ECO:0000256" key="12">
    <source>
        <dbReference type="ARBA" id="ARBA00023235"/>
    </source>
</evidence>
<keyword evidence="10" id="KW-0238">DNA-binding</keyword>
<dbReference type="Gene3D" id="3.40.50.300">
    <property type="entry name" value="P-loop containing nucleotide triphosphate hydrolases"/>
    <property type="match status" value="2"/>
</dbReference>
<dbReference type="Gene3D" id="1.10.275.40">
    <property type="match status" value="1"/>
</dbReference>
<evidence type="ECO:0000256" key="4">
    <source>
        <dbReference type="ARBA" id="ARBA00022763"/>
    </source>
</evidence>
<dbReference type="InterPro" id="IPR011604">
    <property type="entry name" value="PDDEXK-like_dom_sf"/>
</dbReference>
<keyword evidence="11" id="KW-0234">DNA repair</keyword>
<keyword evidence="7" id="KW-0067">ATP-binding</keyword>
<dbReference type="InterPro" id="IPR027417">
    <property type="entry name" value="P-loop_NTPase"/>
</dbReference>
<keyword evidence="9" id="KW-0411">Iron-sulfur</keyword>
<dbReference type="SMART" id="SM00491">
    <property type="entry name" value="HELICc2"/>
    <property type="match status" value="1"/>
</dbReference>
<evidence type="ECO:0000256" key="13">
    <source>
        <dbReference type="ARBA" id="ARBA00038058"/>
    </source>
</evidence>
<reference evidence="16" key="1">
    <citation type="journal article" date="2019" name="Int. J. Syst. Evol. Microbiol.">
        <title>The Global Catalogue of Microorganisms (GCM) 10K type strain sequencing project: providing services to taxonomists for standard genome sequencing and annotation.</title>
        <authorList>
            <consortium name="The Broad Institute Genomics Platform"/>
            <consortium name="The Broad Institute Genome Sequencing Center for Infectious Disease"/>
            <person name="Wu L."/>
            <person name="Ma J."/>
        </authorList>
    </citation>
    <scope>NUCLEOTIDE SEQUENCE [LARGE SCALE GENOMIC DNA]</scope>
    <source>
        <strain evidence="16">CCM 8951</strain>
    </source>
</reference>
<dbReference type="InterPro" id="IPR006554">
    <property type="entry name" value="Helicase-like_DEXD_c2"/>
</dbReference>
<dbReference type="Pfam" id="PF06733">
    <property type="entry name" value="DEAD_2"/>
    <property type="match status" value="1"/>
</dbReference>
<keyword evidence="4" id="KW-0227">DNA damage</keyword>
<comment type="caution">
    <text evidence="15">The sequence shown here is derived from an EMBL/GenBank/DDBJ whole genome shotgun (WGS) entry which is preliminary data.</text>
</comment>
<comment type="similarity">
    <text evidence="13">Belongs to the helicase family. DinG subfamily.</text>
</comment>
<dbReference type="PANTHER" id="PTHR11472">
    <property type="entry name" value="DNA REPAIR DEAD HELICASE RAD3/XP-D SUBFAMILY MEMBER"/>
    <property type="match status" value="1"/>
</dbReference>
<organism evidence="15 16">
    <name type="scientific">Lapidilactobacillus mulanensis</name>
    <dbReference type="NCBI Taxonomy" id="2485999"/>
    <lineage>
        <taxon>Bacteria</taxon>
        <taxon>Bacillati</taxon>
        <taxon>Bacillota</taxon>
        <taxon>Bacilli</taxon>
        <taxon>Lactobacillales</taxon>
        <taxon>Lactobacillaceae</taxon>
        <taxon>Lapidilactobacillus</taxon>
    </lineage>
</organism>
<keyword evidence="2" id="KW-0479">Metal-binding</keyword>
<keyword evidence="6 15" id="KW-0347">Helicase</keyword>
<gene>
    <name evidence="15" type="ORF">ACFQ4L_03245</name>
</gene>
<dbReference type="PROSITE" id="PS51193">
    <property type="entry name" value="HELICASE_ATP_BIND_2"/>
    <property type="match status" value="1"/>
</dbReference>
<dbReference type="RefSeq" id="WP_225417330.1">
    <property type="nucleotide sequence ID" value="NZ_JBHTOF010000023.1"/>
</dbReference>
<evidence type="ECO:0000256" key="3">
    <source>
        <dbReference type="ARBA" id="ARBA00022741"/>
    </source>
</evidence>
<feature type="domain" description="Helicase ATP-binding" evidence="14">
    <location>
        <begin position="183"/>
        <end position="426"/>
    </location>
</feature>
<dbReference type="Pfam" id="PF13307">
    <property type="entry name" value="Helicase_C_2"/>
    <property type="match status" value="1"/>
</dbReference>
<dbReference type="InterPro" id="IPR014013">
    <property type="entry name" value="Helic_SF1/SF2_ATP-bd_DinG/Rad3"/>
</dbReference>
<evidence type="ECO:0000256" key="8">
    <source>
        <dbReference type="ARBA" id="ARBA00023004"/>
    </source>
</evidence>
<dbReference type="SMART" id="SM00488">
    <property type="entry name" value="DEXDc2"/>
    <property type="match status" value="1"/>
</dbReference>
<name>A0ABW4DKB7_9LACO</name>
<evidence type="ECO:0000256" key="6">
    <source>
        <dbReference type="ARBA" id="ARBA00022806"/>
    </source>
</evidence>
<dbReference type="GO" id="GO:0004386">
    <property type="term" value="F:helicase activity"/>
    <property type="evidence" value="ECO:0007669"/>
    <property type="project" value="UniProtKB-KW"/>
</dbReference>
<evidence type="ECO:0000256" key="2">
    <source>
        <dbReference type="ARBA" id="ARBA00022723"/>
    </source>
</evidence>
<evidence type="ECO:0000256" key="1">
    <source>
        <dbReference type="ARBA" id="ARBA00022485"/>
    </source>
</evidence>
<keyword evidence="5" id="KW-0378">Hydrolase</keyword>
<evidence type="ECO:0000256" key="7">
    <source>
        <dbReference type="ARBA" id="ARBA00022840"/>
    </source>
</evidence>
<keyword evidence="3" id="KW-0547">Nucleotide-binding</keyword>
<dbReference type="EMBL" id="JBHTOF010000023">
    <property type="protein sequence ID" value="MFD1465107.1"/>
    <property type="molecule type" value="Genomic_DNA"/>
</dbReference>
<evidence type="ECO:0000313" key="15">
    <source>
        <dbReference type="EMBL" id="MFD1465107.1"/>
    </source>
</evidence>
<evidence type="ECO:0000259" key="14">
    <source>
        <dbReference type="PROSITE" id="PS51193"/>
    </source>
</evidence>
<evidence type="ECO:0000256" key="9">
    <source>
        <dbReference type="ARBA" id="ARBA00023014"/>
    </source>
</evidence>
<dbReference type="Gene3D" id="3.90.320.10">
    <property type="match status" value="1"/>
</dbReference>
<evidence type="ECO:0000256" key="5">
    <source>
        <dbReference type="ARBA" id="ARBA00022801"/>
    </source>
</evidence>
<dbReference type="InterPro" id="IPR042493">
    <property type="entry name" value="XPD_DNA_FeS"/>
</dbReference>
<keyword evidence="12" id="KW-0413">Isomerase</keyword>
<dbReference type="Proteomes" id="UP001597244">
    <property type="component" value="Unassembled WGS sequence"/>
</dbReference>
<proteinExistence type="inferred from homology"/>
<dbReference type="InterPro" id="IPR006555">
    <property type="entry name" value="ATP-dep_Helicase_C"/>
</dbReference>
<protein>
    <submittedName>
        <fullName evidence="15">Helicase C-terminal domain-containing protein</fullName>
    </submittedName>
</protein>
<dbReference type="PANTHER" id="PTHR11472:SF34">
    <property type="entry name" value="REGULATOR OF TELOMERE ELONGATION HELICASE 1"/>
    <property type="match status" value="1"/>
</dbReference>
<keyword evidence="8" id="KW-0408">Iron</keyword>
<dbReference type="InterPro" id="IPR045028">
    <property type="entry name" value="DinG/Rad3-like"/>
</dbReference>
<dbReference type="InterPro" id="IPR010614">
    <property type="entry name" value="RAD3-like_helicase_DEAD"/>
</dbReference>
<dbReference type="Gene3D" id="1.10.30.20">
    <property type="entry name" value="Bacterial XPD DNA helicase, FeS cluster domain"/>
    <property type="match status" value="1"/>
</dbReference>
<dbReference type="SUPFAM" id="SSF52540">
    <property type="entry name" value="P-loop containing nucleoside triphosphate hydrolases"/>
    <property type="match status" value="2"/>
</dbReference>
<accession>A0ABW4DKB7</accession>
<evidence type="ECO:0000313" key="16">
    <source>
        <dbReference type="Proteomes" id="UP001597244"/>
    </source>
</evidence>
<evidence type="ECO:0000256" key="10">
    <source>
        <dbReference type="ARBA" id="ARBA00023125"/>
    </source>
</evidence>